<dbReference type="PROSITE" id="PS50225">
    <property type="entry name" value="SOCS"/>
    <property type="match status" value="1"/>
</dbReference>
<feature type="repeat" description="ANK" evidence="10">
    <location>
        <begin position="466"/>
        <end position="498"/>
    </location>
</feature>
<dbReference type="Gene3D" id="1.25.40.20">
    <property type="entry name" value="Ankyrin repeat-containing domain"/>
    <property type="match status" value="3"/>
</dbReference>
<dbReference type="GO" id="GO:0003735">
    <property type="term" value="F:structural constituent of ribosome"/>
    <property type="evidence" value="ECO:0007669"/>
    <property type="project" value="InterPro"/>
</dbReference>
<dbReference type="PROSITE" id="PS50088">
    <property type="entry name" value="ANK_REPEAT"/>
    <property type="match status" value="6"/>
</dbReference>
<dbReference type="AlphaFoldDB" id="A0A9N7YDT7"/>
<evidence type="ECO:0000256" key="5">
    <source>
        <dbReference type="ARBA" id="ARBA00022980"/>
    </source>
</evidence>
<feature type="region of interest" description="Disordered" evidence="11">
    <location>
        <begin position="181"/>
        <end position="202"/>
    </location>
</feature>
<feature type="repeat" description="ANK" evidence="10">
    <location>
        <begin position="401"/>
        <end position="433"/>
    </location>
</feature>
<feature type="repeat" description="ANK" evidence="10">
    <location>
        <begin position="302"/>
        <end position="334"/>
    </location>
</feature>
<dbReference type="Gene3D" id="1.10.750.20">
    <property type="entry name" value="SOCS box"/>
    <property type="match status" value="1"/>
</dbReference>
<evidence type="ECO:0000256" key="7">
    <source>
        <dbReference type="ARBA" id="ARBA00023274"/>
    </source>
</evidence>
<dbReference type="InterPro" id="IPR002110">
    <property type="entry name" value="Ankyrin_rpt"/>
</dbReference>
<keyword evidence="6 10" id="KW-0040">ANK repeat</keyword>
<dbReference type="PANTHER" id="PTHR24198">
    <property type="entry name" value="ANKYRIN REPEAT AND PROTEIN KINASE DOMAIN-CONTAINING PROTEIN"/>
    <property type="match status" value="1"/>
</dbReference>
<feature type="repeat" description="ANK" evidence="10">
    <location>
        <begin position="335"/>
        <end position="367"/>
    </location>
</feature>
<dbReference type="InterPro" id="IPR006032">
    <property type="entry name" value="Ribosomal_uS12"/>
</dbReference>
<evidence type="ECO:0000313" key="14">
    <source>
        <dbReference type="Proteomes" id="UP001153269"/>
    </source>
</evidence>
<evidence type="ECO:0000256" key="1">
    <source>
        <dbReference type="ARBA" id="ARBA00004427"/>
    </source>
</evidence>
<dbReference type="PROSITE" id="PS50297">
    <property type="entry name" value="ANK_REP_REGION"/>
    <property type="match status" value="6"/>
</dbReference>
<dbReference type="Pfam" id="PF12796">
    <property type="entry name" value="Ank_2"/>
    <property type="match status" value="3"/>
</dbReference>
<organism evidence="13 14">
    <name type="scientific">Pleuronectes platessa</name>
    <name type="common">European plaice</name>
    <dbReference type="NCBI Taxonomy" id="8262"/>
    <lineage>
        <taxon>Eukaryota</taxon>
        <taxon>Metazoa</taxon>
        <taxon>Chordata</taxon>
        <taxon>Craniata</taxon>
        <taxon>Vertebrata</taxon>
        <taxon>Euteleostomi</taxon>
        <taxon>Actinopterygii</taxon>
        <taxon>Neopterygii</taxon>
        <taxon>Teleostei</taxon>
        <taxon>Neoteleostei</taxon>
        <taxon>Acanthomorphata</taxon>
        <taxon>Carangaria</taxon>
        <taxon>Pleuronectiformes</taxon>
        <taxon>Pleuronectoidei</taxon>
        <taxon>Pleuronectidae</taxon>
        <taxon>Pleuronectes</taxon>
    </lineage>
</organism>
<gene>
    <name evidence="13" type="ORF">PLEPLA_LOCUS9947</name>
</gene>
<dbReference type="FunFam" id="1.10.750.20:FF:000001">
    <property type="entry name" value="Ankyrin repeat and SOCS box containing 1"/>
    <property type="match status" value="1"/>
</dbReference>
<dbReference type="PROSITE" id="PS00055">
    <property type="entry name" value="RIBOSOMAL_S12"/>
    <property type="match status" value="1"/>
</dbReference>
<proteinExistence type="inferred from homology"/>
<keyword evidence="5" id="KW-0689">Ribosomal protein</keyword>
<dbReference type="Pfam" id="PF07525">
    <property type="entry name" value="SOCS_box"/>
    <property type="match status" value="1"/>
</dbReference>
<evidence type="ECO:0000256" key="4">
    <source>
        <dbReference type="ARBA" id="ARBA00022737"/>
    </source>
</evidence>
<evidence type="ECO:0000256" key="2">
    <source>
        <dbReference type="ARBA" id="ARBA00004906"/>
    </source>
</evidence>
<dbReference type="GO" id="GO:0035556">
    <property type="term" value="P:intracellular signal transduction"/>
    <property type="evidence" value="ECO:0007669"/>
    <property type="project" value="InterPro"/>
</dbReference>
<dbReference type="SUPFAM" id="SSF48403">
    <property type="entry name" value="Ankyrin repeat"/>
    <property type="match status" value="3"/>
</dbReference>
<evidence type="ECO:0000256" key="3">
    <source>
        <dbReference type="ARBA" id="ARBA00005657"/>
    </source>
</evidence>
<dbReference type="InterPro" id="IPR005680">
    <property type="entry name" value="Ribosomal_uS12_euk/arc"/>
</dbReference>
<dbReference type="InterPro" id="IPR036770">
    <property type="entry name" value="Ankyrin_rpt-contain_sf"/>
</dbReference>
<dbReference type="InterPro" id="IPR036036">
    <property type="entry name" value="SOCS_box-like_dom_sf"/>
</dbReference>
<evidence type="ECO:0000313" key="13">
    <source>
        <dbReference type="EMBL" id="CAB1422058.1"/>
    </source>
</evidence>
<dbReference type="GO" id="GO:0005791">
    <property type="term" value="C:rough endoplasmic reticulum"/>
    <property type="evidence" value="ECO:0007669"/>
    <property type="project" value="UniProtKB-SubCell"/>
</dbReference>
<keyword evidence="14" id="KW-1185">Reference proteome</keyword>
<dbReference type="Proteomes" id="UP001153269">
    <property type="component" value="Unassembled WGS sequence"/>
</dbReference>
<feature type="compositionally biased region" description="Basic and acidic residues" evidence="11">
    <location>
        <begin position="182"/>
        <end position="196"/>
    </location>
</feature>
<keyword evidence="7" id="KW-0687">Ribonucleoprotein</keyword>
<comment type="similarity">
    <text evidence="3">Belongs to the universal ribosomal protein uS12 family.</text>
</comment>
<evidence type="ECO:0000256" key="11">
    <source>
        <dbReference type="SAM" id="MobiDB-lite"/>
    </source>
</evidence>
<evidence type="ECO:0000256" key="6">
    <source>
        <dbReference type="ARBA" id="ARBA00023043"/>
    </source>
</evidence>
<dbReference type="SMART" id="SM00248">
    <property type="entry name" value="ANK"/>
    <property type="match status" value="11"/>
</dbReference>
<dbReference type="PRINTS" id="PR01415">
    <property type="entry name" value="ANKYRIN"/>
</dbReference>
<dbReference type="NCBIfam" id="TIGR00982">
    <property type="entry name" value="uS12_E_A"/>
    <property type="match status" value="1"/>
</dbReference>
<dbReference type="EMBL" id="CADEAL010000558">
    <property type="protein sequence ID" value="CAB1422058.1"/>
    <property type="molecule type" value="Genomic_DNA"/>
</dbReference>
<dbReference type="InterPro" id="IPR001496">
    <property type="entry name" value="SOCS_box"/>
</dbReference>
<dbReference type="GO" id="GO:0022626">
    <property type="term" value="C:cytosolic ribosome"/>
    <property type="evidence" value="ECO:0007669"/>
    <property type="project" value="UniProtKB-ARBA"/>
</dbReference>
<dbReference type="FunFam" id="2.40.50.140:FF:000007">
    <property type="entry name" value="40S ribosomal protein S23"/>
    <property type="match status" value="1"/>
</dbReference>
<reference evidence="13" key="1">
    <citation type="submission" date="2020-03" db="EMBL/GenBank/DDBJ databases">
        <authorList>
            <person name="Weist P."/>
        </authorList>
    </citation>
    <scope>NUCLEOTIDE SEQUENCE</scope>
</reference>
<dbReference type="GO" id="GO:0015935">
    <property type="term" value="C:small ribosomal subunit"/>
    <property type="evidence" value="ECO:0007669"/>
    <property type="project" value="InterPro"/>
</dbReference>
<dbReference type="Pfam" id="PF00164">
    <property type="entry name" value="Ribosom_S12_S23"/>
    <property type="match status" value="1"/>
</dbReference>
<feature type="domain" description="SOCS box" evidence="12">
    <location>
        <begin position="681"/>
        <end position="729"/>
    </location>
</feature>
<comment type="subcellular location">
    <subcellularLocation>
        <location evidence="1">Rough endoplasmic reticulum</location>
    </subcellularLocation>
</comment>
<protein>
    <recommendedName>
        <fullName evidence="8">Small ribosomal subunit protein uS12</fullName>
    </recommendedName>
    <alternativeName>
        <fullName evidence="9">40S ribosomal protein S23</fullName>
    </alternativeName>
</protein>
<dbReference type="PANTHER" id="PTHR24198:SF176">
    <property type="entry name" value="ANKYRIN REPEAT AND SOCS BOX CONTAINING 14"/>
    <property type="match status" value="1"/>
</dbReference>
<dbReference type="SUPFAM" id="SSF50249">
    <property type="entry name" value="Nucleic acid-binding proteins"/>
    <property type="match status" value="1"/>
</dbReference>
<keyword evidence="4" id="KW-0677">Repeat</keyword>
<dbReference type="Gene3D" id="2.40.50.140">
    <property type="entry name" value="Nucleic acid-binding proteins"/>
    <property type="match status" value="1"/>
</dbReference>
<dbReference type="SUPFAM" id="SSF158235">
    <property type="entry name" value="SOCS box-like"/>
    <property type="match status" value="1"/>
</dbReference>
<dbReference type="CDD" id="cd03367">
    <property type="entry name" value="Ribosomal_S23"/>
    <property type="match status" value="1"/>
</dbReference>
<feature type="repeat" description="ANK" evidence="10">
    <location>
        <begin position="269"/>
        <end position="301"/>
    </location>
</feature>
<dbReference type="SMART" id="SM00969">
    <property type="entry name" value="SOCS_box"/>
    <property type="match status" value="1"/>
</dbReference>
<dbReference type="GO" id="GO:0006412">
    <property type="term" value="P:translation"/>
    <property type="evidence" value="ECO:0007669"/>
    <property type="project" value="InterPro"/>
</dbReference>
<comment type="caution">
    <text evidence="13">The sequence shown here is derived from an EMBL/GenBank/DDBJ whole genome shotgun (WGS) entry which is preliminary data.</text>
</comment>
<evidence type="ECO:0000259" key="12">
    <source>
        <dbReference type="PROSITE" id="PS50225"/>
    </source>
</evidence>
<feature type="repeat" description="ANK" evidence="10">
    <location>
        <begin position="368"/>
        <end position="400"/>
    </location>
</feature>
<evidence type="ECO:0000256" key="9">
    <source>
        <dbReference type="ARBA" id="ARBA00035463"/>
    </source>
</evidence>
<dbReference type="SMART" id="SM00253">
    <property type="entry name" value="SOCS"/>
    <property type="match status" value="1"/>
</dbReference>
<dbReference type="InterPro" id="IPR012340">
    <property type="entry name" value="NA-bd_OB-fold"/>
</dbReference>
<name>A0A9N7YDT7_PLEPL</name>
<evidence type="ECO:0000256" key="10">
    <source>
        <dbReference type="PROSITE-ProRule" id="PRU00023"/>
    </source>
</evidence>
<comment type="pathway">
    <text evidence="2">Protein modification; protein ubiquitination.</text>
</comment>
<sequence length="743" mass="82591">MGKCRGLRTARKLRNHRREQKWHDKQYKKAHLGTALKANPFGGASHAKGIVLEKVGVEAKQPNSAIRKCVRVQLIKNGKKITAFVPNDGCLNFIEENDEVLVAGFGRKGHAVGDIPGVRFKVVKVANVSLLALYKGKKERPRVRTLHVDNMEHQRLSLEEEEEEDDDDAATQFMIEQSLMESNKHKEATQGDRRSGCDSAESSSLFSALRQGDEKLLKDLSVQQKDRFLQADDRGWIPLHEAAAQSNHTVLELTFRASGPGAVERRTLRGQTPLFLAVEQGLIENASFLLKHGSQPDSQDLEEDSPLFVAVRSDRPDLVKLLLQRGSVVNQEGCHGRRPLHEASRLGKAALVTLLLDAGARPDPHSHYSLTPLALAAQAGHLEVVQTLLKKGADVLSRAQDEASVLYEASAAGDPDVISLLLEHGADANVAKHTGHMPIHRLAHRGHLQALKLIIPVTSVAEVKDSGISPLHTASAGGHTHCIKALLDAGYDPNFMLHPGVHHSFDDEGKSALFFTVCNNDMESTKLLLEAGAMTNQDPVKCLQVALRSGNHALIHLLLRFGANVNYYCRINTTHFPSALQYALKDEVVLRMLCNYGYDVERCFHCPYGDGSHIPEDFEGWSNTVLKDTMFCELIDVYWLKHLSGHIVGVLLDYVDHVTLCSKLRAAVMEQREWPHIRKLQENARSLQHLCRLQIRRCLGRLRLRAPVFMSFLSLPGRLKDYILYQDNDLYGCQGDTPGGVQE</sequence>
<accession>A0A9N7YDT7</accession>
<evidence type="ECO:0000256" key="8">
    <source>
        <dbReference type="ARBA" id="ARBA00035161"/>
    </source>
</evidence>